<reference evidence="1 2" key="1">
    <citation type="submission" date="2018-10" db="EMBL/GenBank/DDBJ databases">
        <authorList>
            <person name="Grouzdev D.S."/>
            <person name="Krutkina M.S."/>
            <person name="Tourova T.P."/>
            <person name="Nazina T.N."/>
        </authorList>
    </citation>
    <scope>NUCLEOTIDE SEQUENCE [LARGE SCALE GENOMIC DNA]</scope>
    <source>
        <strain evidence="1 2">435</strain>
    </source>
</reference>
<keyword evidence="2" id="KW-1185">Reference proteome</keyword>
<organism evidence="1 2">
    <name type="scientific">Desulfofundulus salinus</name>
    <dbReference type="NCBI Taxonomy" id="2419843"/>
    <lineage>
        <taxon>Bacteria</taxon>
        <taxon>Bacillati</taxon>
        <taxon>Bacillota</taxon>
        <taxon>Clostridia</taxon>
        <taxon>Eubacteriales</taxon>
        <taxon>Peptococcaceae</taxon>
        <taxon>Desulfofundulus</taxon>
    </lineage>
</organism>
<sequence>MVWDKRFLKTPLWNGDRVKGAWQECCDKIFPYAFFARGRKYGEYYCDLLPVQRAGFSLTEEGRYEIAGVFEAMFARWCIDKKLPRSKQTVVYGNGPTIISIAPCPVGEEAYIHQAMCRIFAKHLRLSGGEIEKIYPQTPQARTDIGDVGD</sequence>
<accession>A0A494X2I3</accession>
<protein>
    <submittedName>
        <fullName evidence="1">Uncharacterized protein</fullName>
    </submittedName>
</protein>
<evidence type="ECO:0000313" key="1">
    <source>
        <dbReference type="EMBL" id="RKO67044.1"/>
    </source>
</evidence>
<gene>
    <name evidence="1" type="ORF">D7024_08820</name>
</gene>
<comment type="caution">
    <text evidence="1">The sequence shown here is derived from an EMBL/GenBank/DDBJ whole genome shotgun (WGS) entry which is preliminary data.</text>
</comment>
<dbReference type="AlphaFoldDB" id="A0A494X2I3"/>
<name>A0A494X2I3_9FIRM</name>
<dbReference type="EMBL" id="RBWE01000001">
    <property type="protein sequence ID" value="RKO67044.1"/>
    <property type="molecule type" value="Genomic_DNA"/>
</dbReference>
<dbReference type="Proteomes" id="UP000271256">
    <property type="component" value="Unassembled WGS sequence"/>
</dbReference>
<evidence type="ECO:0000313" key="2">
    <source>
        <dbReference type="Proteomes" id="UP000271256"/>
    </source>
</evidence>
<dbReference type="RefSeq" id="WP_121451460.1">
    <property type="nucleotide sequence ID" value="NZ_RBWE01000001.1"/>
</dbReference>
<proteinExistence type="predicted"/>